<evidence type="ECO:0000259" key="2">
    <source>
        <dbReference type="Pfam" id="PF02517"/>
    </source>
</evidence>
<feature type="transmembrane region" description="Helical" evidence="1">
    <location>
        <begin position="51"/>
        <end position="72"/>
    </location>
</feature>
<dbReference type="Proteomes" id="UP000034032">
    <property type="component" value="Unassembled WGS sequence"/>
</dbReference>
<dbReference type="InterPro" id="IPR003675">
    <property type="entry name" value="Rce1/LyrA-like_dom"/>
</dbReference>
<accession>A0A0G1KF99</accession>
<reference evidence="3 4" key="1">
    <citation type="journal article" date="2015" name="Nature">
        <title>rRNA introns, odd ribosomes, and small enigmatic genomes across a large radiation of phyla.</title>
        <authorList>
            <person name="Brown C.T."/>
            <person name="Hug L.A."/>
            <person name="Thomas B.C."/>
            <person name="Sharon I."/>
            <person name="Castelle C.J."/>
            <person name="Singh A."/>
            <person name="Wilkins M.J."/>
            <person name="Williams K.H."/>
            <person name="Banfield J.F."/>
        </authorList>
    </citation>
    <scope>NUCLEOTIDE SEQUENCE [LARGE SCALE GENOMIC DNA]</scope>
</reference>
<keyword evidence="1" id="KW-0472">Membrane</keyword>
<keyword evidence="1" id="KW-0812">Transmembrane</keyword>
<evidence type="ECO:0000313" key="3">
    <source>
        <dbReference type="EMBL" id="KKT82426.1"/>
    </source>
</evidence>
<dbReference type="EMBL" id="LCJR01000006">
    <property type="protein sequence ID" value="KKT82426.1"/>
    <property type="molecule type" value="Genomic_DNA"/>
</dbReference>
<evidence type="ECO:0000313" key="4">
    <source>
        <dbReference type="Proteomes" id="UP000034032"/>
    </source>
</evidence>
<comment type="caution">
    <text evidence="3">The sequence shown here is derived from an EMBL/GenBank/DDBJ whole genome shotgun (WGS) entry which is preliminary data.</text>
</comment>
<dbReference type="GO" id="GO:0080120">
    <property type="term" value="P:CAAX-box protein maturation"/>
    <property type="evidence" value="ECO:0007669"/>
    <property type="project" value="UniProtKB-ARBA"/>
</dbReference>
<sequence>MTKSEDVLWRIRIGVKYGFFYLLWALLVAIVMDFTGLTPPGPATKADLSPAFFFIAVVFAPLMEELIFRFFPITLVRFVTKNKLVLWLTILSVSIIFGYLHGYWQNIFIQGFAGIMFSRAFLAGGLLCSFSAHSFVNLTIFTIATFLSP</sequence>
<feature type="transmembrane region" description="Helical" evidence="1">
    <location>
        <begin position="20"/>
        <end position="39"/>
    </location>
</feature>
<dbReference type="GO" id="GO:0004175">
    <property type="term" value="F:endopeptidase activity"/>
    <property type="evidence" value="ECO:0007669"/>
    <property type="project" value="UniProtKB-ARBA"/>
</dbReference>
<feature type="transmembrane region" description="Helical" evidence="1">
    <location>
        <begin position="84"/>
        <end position="101"/>
    </location>
</feature>
<dbReference type="AlphaFoldDB" id="A0A0G1KF99"/>
<proteinExistence type="predicted"/>
<organism evidence="3 4">
    <name type="scientific">Candidatus Yanofskybacteria bacterium GW2011_GWA2_44_9</name>
    <dbReference type="NCBI Taxonomy" id="1619025"/>
    <lineage>
        <taxon>Bacteria</taxon>
        <taxon>Candidatus Yanofskyibacteriota</taxon>
    </lineage>
</organism>
<gene>
    <name evidence="3" type="ORF">UW79_C0006G0004</name>
</gene>
<protein>
    <recommendedName>
        <fullName evidence="2">CAAX prenyl protease 2/Lysostaphin resistance protein A-like domain-containing protein</fullName>
    </recommendedName>
</protein>
<evidence type="ECO:0000256" key="1">
    <source>
        <dbReference type="SAM" id="Phobius"/>
    </source>
</evidence>
<name>A0A0G1KF99_9BACT</name>
<feature type="transmembrane region" description="Helical" evidence="1">
    <location>
        <begin position="121"/>
        <end position="147"/>
    </location>
</feature>
<feature type="domain" description="CAAX prenyl protease 2/Lysostaphin resistance protein A-like" evidence="2">
    <location>
        <begin position="50"/>
        <end position="138"/>
    </location>
</feature>
<dbReference type="Pfam" id="PF02517">
    <property type="entry name" value="Rce1-like"/>
    <property type="match status" value="1"/>
</dbReference>
<keyword evidence="1" id="KW-1133">Transmembrane helix</keyword>